<organism evidence="5 6">
    <name type="scientific">Thermofilum pendens (strain DSM 2475 / Hrk 5)</name>
    <dbReference type="NCBI Taxonomy" id="368408"/>
    <lineage>
        <taxon>Archaea</taxon>
        <taxon>Thermoproteota</taxon>
        <taxon>Thermoprotei</taxon>
        <taxon>Thermofilales</taxon>
        <taxon>Thermofilaceae</taxon>
        <taxon>Thermofilum</taxon>
    </lineage>
</organism>
<dbReference type="PANTHER" id="PTHR48078:SF6">
    <property type="entry name" value="L-THREONINE DEHYDRATASE CATABOLIC TDCB"/>
    <property type="match status" value="1"/>
</dbReference>
<dbReference type="InterPro" id="IPR001926">
    <property type="entry name" value="TrpB-like_PALP"/>
</dbReference>
<feature type="domain" description="Tryptophan synthase beta chain-like PALP" evidence="4">
    <location>
        <begin position="15"/>
        <end position="318"/>
    </location>
</feature>
<evidence type="ECO:0000256" key="3">
    <source>
        <dbReference type="ARBA" id="ARBA00023239"/>
    </source>
</evidence>
<proteinExistence type="predicted"/>
<dbReference type="GO" id="GO:0004794">
    <property type="term" value="F:threonine deaminase activity"/>
    <property type="evidence" value="ECO:0007669"/>
    <property type="project" value="TreeGrafter"/>
</dbReference>
<keyword evidence="3" id="KW-0456">Lyase</keyword>
<dbReference type="Gene3D" id="3.40.50.1100">
    <property type="match status" value="2"/>
</dbReference>
<dbReference type="EnsemblBacteria" id="ABL78933">
    <property type="protein sequence ID" value="ABL78933"/>
    <property type="gene ID" value="Tpen_1537"/>
</dbReference>
<evidence type="ECO:0000313" key="6">
    <source>
        <dbReference type="Proteomes" id="UP000000641"/>
    </source>
</evidence>
<dbReference type="STRING" id="368408.Tpen_1537"/>
<comment type="cofactor">
    <cofactor evidence="1">
        <name>pyridoxal 5'-phosphate</name>
        <dbReference type="ChEBI" id="CHEBI:597326"/>
    </cofactor>
</comment>
<gene>
    <name evidence="5" type="ordered locus">Tpen_1537</name>
</gene>
<dbReference type="eggNOG" id="arCOG01434">
    <property type="taxonomic scope" value="Archaea"/>
</dbReference>
<evidence type="ECO:0000313" key="5">
    <source>
        <dbReference type="EMBL" id="ABL78933.1"/>
    </source>
</evidence>
<evidence type="ECO:0000256" key="2">
    <source>
        <dbReference type="ARBA" id="ARBA00022898"/>
    </source>
</evidence>
<protein>
    <submittedName>
        <fullName evidence="5">Threonine synthase-related protein</fullName>
    </submittedName>
</protein>
<dbReference type="EMBL" id="CP000505">
    <property type="protein sequence ID" value="ABL78933.1"/>
    <property type="molecule type" value="Genomic_DNA"/>
</dbReference>
<sequence length="325" mass="34922">MEEGDSSSSKLLALSTPLLKLTSLRKLLNLDGAAVYLKYEGYNPTGTHKDRAALAHVGEAVLNGYDTVTVGTCGNYGVAVAYYARLAGLRAVIFVPKGYSNSRVPEMKRYGARVVEVEGPYEDAVAVSVSSARANGWYDANPGSVNDHVSIEAYSLIAREIVRQLGDAPAVVAVPVGNGTTLVGIYHGFYRLYRAGETTRIPRMVAASTSNANQLVYSWSRGSTEPLPVEVSEVRETPVNEPLVAIRSLNAEEALRAIYASKGAAFGFSDSEMVEMSILLRAFEGVSALPASASALLAVREYLKANEVDGPVVAVITGRWRREKR</sequence>
<evidence type="ECO:0000259" key="4">
    <source>
        <dbReference type="Pfam" id="PF00291"/>
    </source>
</evidence>
<accession>A1S0F3</accession>
<keyword evidence="2" id="KW-0663">Pyridoxal phosphate</keyword>
<dbReference type="GO" id="GO:0003941">
    <property type="term" value="F:L-serine ammonia-lyase activity"/>
    <property type="evidence" value="ECO:0007669"/>
    <property type="project" value="TreeGrafter"/>
</dbReference>
<dbReference type="HOGENOM" id="CLU_028142_4_1_2"/>
<name>A1S0F3_THEPD</name>
<evidence type="ECO:0000256" key="1">
    <source>
        <dbReference type="ARBA" id="ARBA00001933"/>
    </source>
</evidence>
<dbReference type="AlphaFoldDB" id="A1S0F3"/>
<dbReference type="InterPro" id="IPR036052">
    <property type="entry name" value="TrpB-like_PALP_sf"/>
</dbReference>
<keyword evidence="6" id="KW-1185">Reference proteome</keyword>
<dbReference type="GO" id="GO:0006567">
    <property type="term" value="P:L-threonine catabolic process"/>
    <property type="evidence" value="ECO:0007669"/>
    <property type="project" value="TreeGrafter"/>
</dbReference>
<dbReference type="KEGG" id="tpe:Tpen_1537"/>
<dbReference type="GO" id="GO:0006565">
    <property type="term" value="P:L-serine catabolic process"/>
    <property type="evidence" value="ECO:0007669"/>
    <property type="project" value="TreeGrafter"/>
</dbReference>
<dbReference type="Pfam" id="PF00291">
    <property type="entry name" value="PALP"/>
    <property type="match status" value="1"/>
</dbReference>
<dbReference type="GO" id="GO:0009097">
    <property type="term" value="P:isoleucine biosynthetic process"/>
    <property type="evidence" value="ECO:0007669"/>
    <property type="project" value="TreeGrafter"/>
</dbReference>
<dbReference type="SUPFAM" id="SSF53686">
    <property type="entry name" value="Tryptophan synthase beta subunit-like PLP-dependent enzymes"/>
    <property type="match status" value="1"/>
</dbReference>
<dbReference type="InterPro" id="IPR050147">
    <property type="entry name" value="Ser/Thr_Dehydratase"/>
</dbReference>
<dbReference type="PANTHER" id="PTHR48078">
    <property type="entry name" value="THREONINE DEHYDRATASE, MITOCHONDRIAL-RELATED"/>
    <property type="match status" value="1"/>
</dbReference>
<dbReference type="NCBIfam" id="NF004996">
    <property type="entry name" value="PRK06381.1"/>
    <property type="match status" value="1"/>
</dbReference>
<reference evidence="6" key="1">
    <citation type="journal article" date="2008" name="J. Bacteriol.">
        <title>Genome sequence of Thermofilum pendens reveals an exceptional loss of biosynthetic pathways without genome reduction.</title>
        <authorList>
            <person name="Anderson I."/>
            <person name="Rodriguez J."/>
            <person name="Susanti D."/>
            <person name="Porat I."/>
            <person name="Reich C."/>
            <person name="Ulrich L.E."/>
            <person name="Elkins J.G."/>
            <person name="Mavromatis K."/>
            <person name="Lykidis A."/>
            <person name="Kim E."/>
            <person name="Thompson L.S."/>
            <person name="Nolan M."/>
            <person name="Land M."/>
            <person name="Copeland A."/>
            <person name="Lapidus A."/>
            <person name="Lucas S."/>
            <person name="Detter C."/>
            <person name="Zhulin I.B."/>
            <person name="Olsen G.J."/>
            <person name="Whitman W."/>
            <person name="Mukhopadhyay B."/>
            <person name="Bristow J."/>
            <person name="Kyrpides N."/>
        </authorList>
    </citation>
    <scope>NUCLEOTIDE SEQUENCE [LARGE SCALE GENOMIC DNA]</scope>
    <source>
        <strain evidence="6">DSM 2475 / Hrk 5</strain>
    </source>
</reference>
<dbReference type="Proteomes" id="UP000000641">
    <property type="component" value="Chromosome"/>
</dbReference>